<name>A0A495VA41_9GAMM</name>
<dbReference type="Proteomes" id="UP000274556">
    <property type="component" value="Unassembled WGS sequence"/>
</dbReference>
<dbReference type="InterPro" id="IPR050194">
    <property type="entry name" value="Glycosyltransferase_grp1"/>
</dbReference>
<organism evidence="3 4">
    <name type="scientific">Thiocapsa rosea</name>
    <dbReference type="NCBI Taxonomy" id="69360"/>
    <lineage>
        <taxon>Bacteria</taxon>
        <taxon>Pseudomonadati</taxon>
        <taxon>Pseudomonadota</taxon>
        <taxon>Gammaproteobacteria</taxon>
        <taxon>Chromatiales</taxon>
        <taxon>Chromatiaceae</taxon>
        <taxon>Thiocapsa</taxon>
    </lineage>
</organism>
<accession>A0A495VA41</accession>
<dbReference type="InterPro" id="IPR001296">
    <property type="entry name" value="Glyco_trans_1"/>
</dbReference>
<dbReference type="PANTHER" id="PTHR45947">
    <property type="entry name" value="SULFOQUINOVOSYL TRANSFERASE SQD2"/>
    <property type="match status" value="1"/>
</dbReference>
<feature type="domain" description="Glycosyl transferase family 1" evidence="1">
    <location>
        <begin position="228"/>
        <end position="386"/>
    </location>
</feature>
<comment type="caution">
    <text evidence="3">The sequence shown here is derived from an EMBL/GenBank/DDBJ whole genome shotgun (WGS) entry which is preliminary data.</text>
</comment>
<dbReference type="CDD" id="cd03801">
    <property type="entry name" value="GT4_PimA-like"/>
    <property type="match status" value="1"/>
</dbReference>
<sequence length="420" mass="46128">MPSPLENPRIGYVMKRYPRYSETFIVNEILEHEKAGLPIEIFALRPVRETHFQDALAAVRAPVTYLSDDNRRSRRLWSLMTDARARLPDFWQRLDTLVGPEVNAADPATEDLMQTIDLALHAHERGLSHLHAHFGTLAATVTRGAAHLANIPYSVTLHAKDIYHESVDPQVMRRILSDAAAVVTVSDYNRMHLEATYGDAASGVTRIYNGLDLTRFDLIPATRAGDAILAVGRLVEKKGFDVLIDACAILRERGVRFRCRIVGDGNDAASLHDRIERLDLGALVQLEGPRPHADLIGLFREAAVFVAPCVVATDGDRDGLPTVLLEAMALGTPCVSTAVTGIPELIHDGETGRCVPPRDPEALADALERILADPDLGARLATRARTRVEQAFDIRRNAARLRDVFAAATRTSARAATEVD</sequence>
<evidence type="ECO:0000313" key="3">
    <source>
        <dbReference type="EMBL" id="RKT46154.1"/>
    </source>
</evidence>
<keyword evidence="4" id="KW-1185">Reference proteome</keyword>
<evidence type="ECO:0000259" key="1">
    <source>
        <dbReference type="Pfam" id="PF00534"/>
    </source>
</evidence>
<evidence type="ECO:0000313" key="4">
    <source>
        <dbReference type="Proteomes" id="UP000274556"/>
    </source>
</evidence>
<dbReference type="SUPFAM" id="SSF53756">
    <property type="entry name" value="UDP-Glycosyltransferase/glycogen phosphorylase"/>
    <property type="match status" value="1"/>
</dbReference>
<keyword evidence="3" id="KW-0808">Transferase</keyword>
<protein>
    <submittedName>
        <fullName evidence="3">Glycosyltransferase involved in cell wall biosynthesis</fullName>
    </submittedName>
</protein>
<dbReference type="OrthoDB" id="258796at2"/>
<dbReference type="PANTHER" id="PTHR45947:SF14">
    <property type="entry name" value="SLL1723 PROTEIN"/>
    <property type="match status" value="1"/>
</dbReference>
<gene>
    <name evidence="3" type="ORF">BDD21_3653</name>
</gene>
<dbReference type="InterPro" id="IPR028098">
    <property type="entry name" value="Glyco_trans_4-like_N"/>
</dbReference>
<dbReference type="GO" id="GO:0016757">
    <property type="term" value="F:glycosyltransferase activity"/>
    <property type="evidence" value="ECO:0007669"/>
    <property type="project" value="InterPro"/>
</dbReference>
<dbReference type="Pfam" id="PF13439">
    <property type="entry name" value="Glyco_transf_4"/>
    <property type="match status" value="1"/>
</dbReference>
<dbReference type="EMBL" id="RBXL01000001">
    <property type="protein sequence ID" value="RKT46154.1"/>
    <property type="molecule type" value="Genomic_DNA"/>
</dbReference>
<proteinExistence type="predicted"/>
<dbReference type="Pfam" id="PF00534">
    <property type="entry name" value="Glycos_transf_1"/>
    <property type="match status" value="1"/>
</dbReference>
<evidence type="ECO:0000259" key="2">
    <source>
        <dbReference type="Pfam" id="PF13439"/>
    </source>
</evidence>
<dbReference type="RefSeq" id="WP_120798317.1">
    <property type="nucleotide sequence ID" value="NZ_RBXL01000001.1"/>
</dbReference>
<dbReference type="AlphaFoldDB" id="A0A495VA41"/>
<reference evidence="3 4" key="1">
    <citation type="submission" date="2018-10" db="EMBL/GenBank/DDBJ databases">
        <title>Genomic Encyclopedia of Archaeal and Bacterial Type Strains, Phase II (KMG-II): from individual species to whole genera.</title>
        <authorList>
            <person name="Goeker M."/>
        </authorList>
    </citation>
    <scope>NUCLEOTIDE SEQUENCE [LARGE SCALE GENOMIC DNA]</scope>
    <source>
        <strain evidence="3 4">DSM 235</strain>
    </source>
</reference>
<feature type="domain" description="Glycosyltransferase subfamily 4-like N-terminal" evidence="2">
    <location>
        <begin position="111"/>
        <end position="215"/>
    </location>
</feature>
<dbReference type="Gene3D" id="3.40.50.2000">
    <property type="entry name" value="Glycogen Phosphorylase B"/>
    <property type="match status" value="2"/>
</dbReference>